<feature type="region of interest" description="Disordered" evidence="9">
    <location>
        <begin position="832"/>
        <end position="874"/>
    </location>
</feature>
<evidence type="ECO:0000259" key="11">
    <source>
        <dbReference type="PROSITE" id="PS50893"/>
    </source>
</evidence>
<dbReference type="Gene3D" id="1.20.1560.10">
    <property type="entry name" value="ABC transporter type 1, transmembrane domain"/>
    <property type="match status" value="2"/>
</dbReference>
<feature type="domain" description="ABC transmembrane type-1" evidence="12">
    <location>
        <begin position="294"/>
        <end position="589"/>
    </location>
</feature>
<evidence type="ECO:0000256" key="2">
    <source>
        <dbReference type="ARBA" id="ARBA00022448"/>
    </source>
</evidence>
<dbReference type="CDD" id="cd18596">
    <property type="entry name" value="ABC_6TM_VMR1_D1_like"/>
    <property type="match status" value="1"/>
</dbReference>
<dbReference type="PROSITE" id="PS00211">
    <property type="entry name" value="ABC_TRANSPORTER_1"/>
    <property type="match status" value="2"/>
</dbReference>
<evidence type="ECO:0000256" key="10">
    <source>
        <dbReference type="SAM" id="Phobius"/>
    </source>
</evidence>
<sequence length="1483" mass="164024">MGVAMEKVFLLDDPESWNGSVERAVWRYRTENLSGFIGQGNLHLSVLALSLLFFGLCYGIRYLRRLLKSSAAAPETKSRHYRPLQYELAHTATAVVACALHWLAAPRDGSWKQSLLHSYIVSLGLLRFVCSRNRRRLRNQAYCHMNVVATAAVFLAVLQHILPLLIIGSTYVPPPLESAAAACLVATVAVALAAPRPVRPISIDEGELNVEEEDVSPEETCSLFSYYCSYEWITYLILRGFRRDLTMDDLPPLPAYDDPSSWLRKIRAQRQRGGKTLRVLLRLMKTEIRFMVGWAAVTAVVECVAPFAMLYLLAYLEDPHDAVVHPVLWIALLLIGPVLRSVFNQQYIFTATRLLVRVNISLVQDIYQTALRSHIYDSSIDRSATDDKTSSTKDPSSKKSRQANLTSLMSYDVDAIYNSRDIFNVMTMVPIVTTIATIFLYRMLGWPSLFGVLTLICLTPLPAMASRKVSRIQQSVMRATDVRLAKISEYLHSIRTLKYFGWEPAAINQVNSVRAVEQQRLWQRSVYAAAISMAGDLLPLVSLLVMFTLFVLFTGRPLHAPVAFTSLSIMETLRGQFVWLSNVSRYTAQGAESLRRVDHFFDTAQEIQHHPEGPLAFDHATFRRTPIAPFRLRDLHIRFQPNSLNVVTGPTGCGKTTLLLSLLGETVLEKGSATCPRDVAYVPQAPWLQNDTIKQNILFYSPFDEARYQSVINASGLAQDLEQLPAGDLTEVGERGTSLSGGQKQRVSLARALYSRSTTLLLDDIFSALDTHTTTLIYGKCFRSGLLAGRTVVLVTHLPAALQDAEIVVVLDHGRLSSVTLPKESRPLLAEGTVASSSTSVDETPLNSDTSTEVIESAPVKTSSSQPVSRQAKESTITGRVPRTLVFQYMTLFGGFYYAILVILTTFTVQLAYISITYWLSIWTEAYEEQEKPNSLFYLSVYAAAILTFLLLQLTNNLIYQFGSWTAARKMHTRLVAAVLSAPISWFDENPIGRAINRFGNDTRSMDTVLVDWLRMSMENGLRFVLRIASIASIMPIFALPAVIICSIGFAIGELYTRTQVSIKRLVSTNYSPVFSHFTDTLAGLTVIRARRDMDAVFQQLLADKLAVHARSAETQYNCNRWVSIRSDFCAASVAAVAGCVAYFSADSAGLVGFSLTNAIGLSQSILILVRTMNELEVELNSYQRIREYAEIPPEEEGGNQEATQSPAVAASSVPASWPTSGIVTFDAVTARYSPDGPDVLRRVSFTTRPGERIAIVGRTGSGKSTLGLSLLRFVPLVGGRVTVDGVDIAAIPLHRLRTSITLIPQEPVLFSGDVQSNLDPFGETGDSELQAALAACSIRISGGSSSGSGSDTERQTLRLDTPVATNGENFSQGQRQVLSLARALCRRSKVVLLDEATASVDHATDMHMQRLLRTVFPDATIIAIAHRLRTIMDYDRVLVMAEGEIVENGSPAQLIDQKGVFWSMLKNTGEYDELVHMVQEVA</sequence>
<dbReference type="FunFam" id="3.40.50.300:FF:000838">
    <property type="entry name" value="ABC multidrug transporter (Eurofung)"/>
    <property type="match status" value="1"/>
</dbReference>
<dbReference type="Proteomes" id="UP000184188">
    <property type="component" value="Unassembled WGS sequence"/>
</dbReference>
<dbReference type="CDD" id="cd18604">
    <property type="entry name" value="ABC_6TM_VMR1_D2_like"/>
    <property type="match status" value="1"/>
</dbReference>
<dbReference type="InterPro" id="IPR017871">
    <property type="entry name" value="ABC_transporter-like_CS"/>
</dbReference>
<dbReference type="Pfam" id="PF00664">
    <property type="entry name" value="ABC_membrane"/>
    <property type="match status" value="2"/>
</dbReference>
<feature type="transmembrane region" description="Helical" evidence="10">
    <location>
        <begin position="142"/>
        <end position="166"/>
    </location>
</feature>
<feature type="transmembrane region" description="Helical" evidence="10">
    <location>
        <begin position="422"/>
        <end position="441"/>
    </location>
</feature>
<dbReference type="InterPro" id="IPR011527">
    <property type="entry name" value="ABC1_TM_dom"/>
</dbReference>
<dbReference type="Pfam" id="PF00005">
    <property type="entry name" value="ABC_tran"/>
    <property type="match status" value="2"/>
</dbReference>
<dbReference type="GeneID" id="34617048"/>
<dbReference type="InterPro" id="IPR003593">
    <property type="entry name" value="AAA+_ATPase"/>
</dbReference>
<dbReference type="GO" id="GO:0005524">
    <property type="term" value="F:ATP binding"/>
    <property type="evidence" value="ECO:0007669"/>
    <property type="project" value="UniProtKB-KW"/>
</dbReference>
<feature type="transmembrane region" description="Helical" evidence="10">
    <location>
        <begin position="896"/>
        <end position="916"/>
    </location>
</feature>
<gene>
    <name evidence="13" type="ORF">ASPZODRAFT_98737</name>
</gene>
<dbReference type="CDD" id="cd03250">
    <property type="entry name" value="ABCC_MRP_domain1"/>
    <property type="match status" value="1"/>
</dbReference>
<evidence type="ECO:0000256" key="6">
    <source>
        <dbReference type="ARBA" id="ARBA00022840"/>
    </source>
</evidence>
<feature type="transmembrane region" description="Helical" evidence="10">
    <location>
        <begin position="178"/>
        <end position="194"/>
    </location>
</feature>
<dbReference type="PROSITE" id="PS50929">
    <property type="entry name" value="ABC_TM1F"/>
    <property type="match status" value="2"/>
</dbReference>
<dbReference type="SMART" id="SM00382">
    <property type="entry name" value="AAA"/>
    <property type="match status" value="2"/>
</dbReference>
<dbReference type="RefSeq" id="XP_022580325.1">
    <property type="nucleotide sequence ID" value="XM_022730584.1"/>
</dbReference>
<keyword evidence="14" id="KW-1185">Reference proteome</keyword>
<evidence type="ECO:0000313" key="13">
    <source>
        <dbReference type="EMBL" id="OJJ45815.1"/>
    </source>
</evidence>
<feature type="transmembrane region" description="Helical" evidence="10">
    <location>
        <begin position="84"/>
        <end position="104"/>
    </location>
</feature>
<reference evidence="14" key="1">
    <citation type="journal article" date="2017" name="Genome Biol.">
        <title>Comparative genomics reveals high biological diversity and specific adaptations in the industrially and medically important fungal genus Aspergillus.</title>
        <authorList>
            <person name="de Vries R.P."/>
            <person name="Riley R."/>
            <person name="Wiebenga A."/>
            <person name="Aguilar-Osorio G."/>
            <person name="Amillis S."/>
            <person name="Uchima C.A."/>
            <person name="Anderluh G."/>
            <person name="Asadollahi M."/>
            <person name="Askin M."/>
            <person name="Barry K."/>
            <person name="Battaglia E."/>
            <person name="Bayram O."/>
            <person name="Benocci T."/>
            <person name="Braus-Stromeyer S.A."/>
            <person name="Caldana C."/>
            <person name="Canovas D."/>
            <person name="Cerqueira G.C."/>
            <person name="Chen F."/>
            <person name="Chen W."/>
            <person name="Choi C."/>
            <person name="Clum A."/>
            <person name="Dos Santos R.A."/>
            <person name="Damasio A.R."/>
            <person name="Diallinas G."/>
            <person name="Emri T."/>
            <person name="Fekete E."/>
            <person name="Flipphi M."/>
            <person name="Freyberg S."/>
            <person name="Gallo A."/>
            <person name="Gournas C."/>
            <person name="Habgood R."/>
            <person name="Hainaut M."/>
            <person name="Harispe M.L."/>
            <person name="Henrissat B."/>
            <person name="Hilden K.S."/>
            <person name="Hope R."/>
            <person name="Hossain A."/>
            <person name="Karabika E."/>
            <person name="Karaffa L."/>
            <person name="Karanyi Z."/>
            <person name="Krasevec N."/>
            <person name="Kuo A."/>
            <person name="Kusch H."/>
            <person name="LaButti K."/>
            <person name="Lagendijk E.L."/>
            <person name="Lapidus A."/>
            <person name="Levasseur A."/>
            <person name="Lindquist E."/>
            <person name="Lipzen A."/>
            <person name="Logrieco A.F."/>
            <person name="MacCabe A."/>
            <person name="Maekelae M.R."/>
            <person name="Malavazi I."/>
            <person name="Melin P."/>
            <person name="Meyer V."/>
            <person name="Mielnichuk N."/>
            <person name="Miskei M."/>
            <person name="Molnar A.P."/>
            <person name="Mule G."/>
            <person name="Ngan C.Y."/>
            <person name="Orejas M."/>
            <person name="Orosz E."/>
            <person name="Ouedraogo J.P."/>
            <person name="Overkamp K.M."/>
            <person name="Park H.-S."/>
            <person name="Perrone G."/>
            <person name="Piumi F."/>
            <person name="Punt P.J."/>
            <person name="Ram A.F."/>
            <person name="Ramon A."/>
            <person name="Rauscher S."/>
            <person name="Record E."/>
            <person name="Riano-Pachon D.M."/>
            <person name="Robert V."/>
            <person name="Roehrig J."/>
            <person name="Ruller R."/>
            <person name="Salamov A."/>
            <person name="Salih N.S."/>
            <person name="Samson R.A."/>
            <person name="Sandor E."/>
            <person name="Sanguinetti M."/>
            <person name="Schuetze T."/>
            <person name="Sepcic K."/>
            <person name="Shelest E."/>
            <person name="Sherlock G."/>
            <person name="Sophianopoulou V."/>
            <person name="Squina F.M."/>
            <person name="Sun H."/>
            <person name="Susca A."/>
            <person name="Todd R.B."/>
            <person name="Tsang A."/>
            <person name="Unkles S.E."/>
            <person name="van de Wiele N."/>
            <person name="van Rossen-Uffink D."/>
            <person name="Oliveira J.V."/>
            <person name="Vesth T.C."/>
            <person name="Visser J."/>
            <person name="Yu J.-H."/>
            <person name="Zhou M."/>
            <person name="Andersen M.R."/>
            <person name="Archer D.B."/>
            <person name="Baker S.E."/>
            <person name="Benoit I."/>
            <person name="Brakhage A.A."/>
            <person name="Braus G.H."/>
            <person name="Fischer R."/>
            <person name="Frisvad J.C."/>
            <person name="Goldman G.H."/>
            <person name="Houbraken J."/>
            <person name="Oakley B."/>
            <person name="Pocsi I."/>
            <person name="Scazzocchio C."/>
            <person name="Seiboth B."/>
            <person name="vanKuyk P.A."/>
            <person name="Wortman J."/>
            <person name="Dyer P.S."/>
            <person name="Grigoriev I.V."/>
        </authorList>
    </citation>
    <scope>NUCLEOTIDE SEQUENCE [LARGE SCALE GENOMIC DNA]</scope>
    <source>
        <strain evidence="14">CBS 506.65</strain>
    </source>
</reference>
<evidence type="ECO:0000256" key="4">
    <source>
        <dbReference type="ARBA" id="ARBA00022737"/>
    </source>
</evidence>
<dbReference type="SUPFAM" id="SSF90123">
    <property type="entry name" value="ABC transporter transmembrane region"/>
    <property type="match status" value="2"/>
</dbReference>
<dbReference type="OrthoDB" id="6500128at2759"/>
<feature type="transmembrane region" description="Helical" evidence="10">
    <location>
        <begin position="42"/>
        <end position="63"/>
    </location>
</feature>
<dbReference type="FunFam" id="1.20.1560.10:FF:000013">
    <property type="entry name" value="ABC transporter C family member 2"/>
    <property type="match status" value="1"/>
</dbReference>
<feature type="transmembrane region" description="Helical" evidence="10">
    <location>
        <begin position="322"/>
        <end position="343"/>
    </location>
</feature>
<protein>
    <recommendedName>
        <fullName evidence="15">P-loop containing nucleoside triphosphate hydrolase protein</fullName>
    </recommendedName>
</protein>
<keyword evidence="4" id="KW-0677">Repeat</keyword>
<dbReference type="CDD" id="cd03244">
    <property type="entry name" value="ABCC_MRP_domain2"/>
    <property type="match status" value="1"/>
</dbReference>
<dbReference type="STRING" id="1073090.A0A1L9SEX8"/>
<evidence type="ECO:0000256" key="9">
    <source>
        <dbReference type="SAM" id="MobiDB-lite"/>
    </source>
</evidence>
<dbReference type="Gene3D" id="3.40.50.300">
    <property type="entry name" value="P-loop containing nucleotide triphosphate hydrolases"/>
    <property type="match status" value="2"/>
</dbReference>
<keyword evidence="2" id="KW-0813">Transport</keyword>
<comment type="subcellular location">
    <subcellularLocation>
        <location evidence="1">Membrane</location>
        <topology evidence="1">Multi-pass membrane protein</topology>
    </subcellularLocation>
</comment>
<feature type="compositionally biased region" description="Basic and acidic residues" evidence="9">
    <location>
        <begin position="382"/>
        <end position="397"/>
    </location>
</feature>
<dbReference type="PANTHER" id="PTHR24223:SF356">
    <property type="entry name" value="ATP-BINDING CASSETTE TRANSPORTER ABC4"/>
    <property type="match status" value="1"/>
</dbReference>
<evidence type="ECO:0000313" key="14">
    <source>
        <dbReference type="Proteomes" id="UP000184188"/>
    </source>
</evidence>
<feature type="transmembrane region" description="Helical" evidence="10">
    <location>
        <begin position="292"/>
        <end position="316"/>
    </location>
</feature>
<dbReference type="PROSITE" id="PS50893">
    <property type="entry name" value="ABC_TRANSPORTER_2"/>
    <property type="match status" value="2"/>
</dbReference>
<accession>A0A1L9SEX8</accession>
<keyword evidence="5" id="KW-0547">Nucleotide-binding</keyword>
<feature type="transmembrane region" description="Helical" evidence="10">
    <location>
        <begin position="110"/>
        <end position="130"/>
    </location>
</feature>
<dbReference type="GO" id="GO:0140359">
    <property type="term" value="F:ABC-type transporter activity"/>
    <property type="evidence" value="ECO:0007669"/>
    <property type="project" value="InterPro"/>
</dbReference>
<feature type="domain" description="ABC transporter" evidence="11">
    <location>
        <begin position="615"/>
        <end position="838"/>
    </location>
</feature>
<evidence type="ECO:0000256" key="8">
    <source>
        <dbReference type="ARBA" id="ARBA00023136"/>
    </source>
</evidence>
<name>A0A1L9SEX8_9EURO</name>
<keyword evidence="6" id="KW-0067">ATP-binding</keyword>
<dbReference type="PANTHER" id="PTHR24223">
    <property type="entry name" value="ATP-BINDING CASSETTE SUB-FAMILY C"/>
    <property type="match status" value="1"/>
</dbReference>
<dbReference type="GO" id="GO:0005737">
    <property type="term" value="C:cytoplasm"/>
    <property type="evidence" value="ECO:0007669"/>
    <property type="project" value="UniProtKB-ARBA"/>
</dbReference>
<organism evidence="13 14">
    <name type="scientific">Penicilliopsis zonata CBS 506.65</name>
    <dbReference type="NCBI Taxonomy" id="1073090"/>
    <lineage>
        <taxon>Eukaryota</taxon>
        <taxon>Fungi</taxon>
        <taxon>Dikarya</taxon>
        <taxon>Ascomycota</taxon>
        <taxon>Pezizomycotina</taxon>
        <taxon>Eurotiomycetes</taxon>
        <taxon>Eurotiomycetidae</taxon>
        <taxon>Eurotiales</taxon>
        <taxon>Aspergillaceae</taxon>
        <taxon>Penicilliopsis</taxon>
    </lineage>
</organism>
<proteinExistence type="predicted"/>
<evidence type="ECO:0000256" key="7">
    <source>
        <dbReference type="ARBA" id="ARBA00022989"/>
    </source>
</evidence>
<feature type="transmembrane region" description="Helical" evidence="10">
    <location>
        <begin position="1024"/>
        <end position="1052"/>
    </location>
</feature>
<dbReference type="GO" id="GO:0016020">
    <property type="term" value="C:membrane"/>
    <property type="evidence" value="ECO:0007669"/>
    <property type="project" value="UniProtKB-SubCell"/>
</dbReference>
<keyword evidence="3 10" id="KW-0812">Transmembrane</keyword>
<dbReference type="GO" id="GO:0016887">
    <property type="term" value="F:ATP hydrolysis activity"/>
    <property type="evidence" value="ECO:0007669"/>
    <property type="project" value="InterPro"/>
</dbReference>
<dbReference type="VEuPathDB" id="FungiDB:ASPZODRAFT_98737"/>
<dbReference type="InterPro" id="IPR003439">
    <property type="entry name" value="ABC_transporter-like_ATP-bd"/>
</dbReference>
<dbReference type="InterPro" id="IPR027417">
    <property type="entry name" value="P-loop_NTPase"/>
</dbReference>
<keyword evidence="8 10" id="KW-0472">Membrane</keyword>
<evidence type="ECO:0008006" key="15">
    <source>
        <dbReference type="Google" id="ProtNLM"/>
    </source>
</evidence>
<evidence type="ECO:0000256" key="1">
    <source>
        <dbReference type="ARBA" id="ARBA00004141"/>
    </source>
</evidence>
<dbReference type="InterPro" id="IPR036640">
    <property type="entry name" value="ABC1_TM_sf"/>
</dbReference>
<feature type="transmembrane region" description="Helical" evidence="10">
    <location>
        <begin position="526"/>
        <end position="552"/>
    </location>
</feature>
<dbReference type="SUPFAM" id="SSF52540">
    <property type="entry name" value="P-loop containing nucleoside triphosphate hydrolases"/>
    <property type="match status" value="2"/>
</dbReference>
<dbReference type="InterPro" id="IPR050173">
    <property type="entry name" value="ABC_transporter_C-like"/>
</dbReference>
<keyword evidence="7 10" id="KW-1133">Transmembrane helix</keyword>
<feature type="domain" description="ABC transporter" evidence="11">
    <location>
        <begin position="1224"/>
        <end position="1468"/>
    </location>
</feature>
<feature type="compositionally biased region" description="Polar residues" evidence="9">
    <location>
        <begin position="834"/>
        <end position="874"/>
    </location>
</feature>
<evidence type="ECO:0000259" key="12">
    <source>
        <dbReference type="PROSITE" id="PS50929"/>
    </source>
</evidence>
<evidence type="ECO:0000256" key="5">
    <source>
        <dbReference type="ARBA" id="ARBA00022741"/>
    </source>
</evidence>
<feature type="domain" description="ABC transmembrane type-1" evidence="12">
    <location>
        <begin position="900"/>
        <end position="1177"/>
    </location>
</feature>
<dbReference type="EMBL" id="KV878344">
    <property type="protein sequence ID" value="OJJ45815.1"/>
    <property type="molecule type" value="Genomic_DNA"/>
</dbReference>
<feature type="region of interest" description="Disordered" evidence="9">
    <location>
        <begin position="382"/>
        <end position="401"/>
    </location>
</feature>
<feature type="transmembrane region" description="Helical" evidence="10">
    <location>
        <begin position="936"/>
        <end position="960"/>
    </location>
</feature>
<evidence type="ECO:0000256" key="3">
    <source>
        <dbReference type="ARBA" id="ARBA00022692"/>
    </source>
</evidence>